<feature type="domain" description="MULE transposase" evidence="1">
    <location>
        <begin position="2"/>
        <end position="95"/>
    </location>
</feature>
<proteinExistence type="predicted"/>
<accession>A0A8W8KLY7</accession>
<sequence length="239" mass="28581">MDSTFHVVKKPWTQLLSIHAFIRSGQHMKQVPLVFCFMSRKRKEDYYEILRQIDHLLPEQISLQGFVVDFEAAMWRAIQDRFPGFIIQGCAFHWTQAVFRKVQELGLQRAYNERGDIFSFLRQVMALPFLPPEHIMPVFQHLEQRARSNLLITFMDYIWRQWITNPVFPVKNWSVFMLSVRTNNDPEGWHNRLNRHVNQQGPVPFYLLLTELYKEAENIPLQARLLSEGKMERLHRKKS</sequence>
<evidence type="ECO:0000259" key="1">
    <source>
        <dbReference type="Pfam" id="PF10551"/>
    </source>
</evidence>
<name>A0A8W8KLY7_MAGGI</name>
<protein>
    <recommendedName>
        <fullName evidence="1">MULE transposase domain-containing protein</fullName>
    </recommendedName>
</protein>
<dbReference type="InterPro" id="IPR018289">
    <property type="entry name" value="MULE_transposase_dom"/>
</dbReference>
<dbReference type="PANTHER" id="PTHR47160:SF10">
    <property type="entry name" value="MULE TRANSPOSASE DOMAIN-CONTAINING PROTEIN"/>
    <property type="match status" value="1"/>
</dbReference>
<evidence type="ECO:0000313" key="3">
    <source>
        <dbReference type="Proteomes" id="UP000005408"/>
    </source>
</evidence>
<dbReference type="AlphaFoldDB" id="A0A8W8KLY7"/>
<keyword evidence="3" id="KW-1185">Reference proteome</keyword>
<dbReference type="PANTHER" id="PTHR47160">
    <property type="entry name" value="PUTATIVE-RELATED"/>
    <property type="match status" value="1"/>
</dbReference>
<dbReference type="OrthoDB" id="10034274at2759"/>
<dbReference type="Pfam" id="PF10551">
    <property type="entry name" value="MULE"/>
    <property type="match status" value="1"/>
</dbReference>
<dbReference type="Proteomes" id="UP000005408">
    <property type="component" value="Unassembled WGS sequence"/>
</dbReference>
<evidence type="ECO:0000313" key="2">
    <source>
        <dbReference type="EnsemblMetazoa" id="G24479.1:cds"/>
    </source>
</evidence>
<dbReference type="OMA" id="HAKIHES"/>
<reference evidence="2" key="1">
    <citation type="submission" date="2022-08" db="UniProtKB">
        <authorList>
            <consortium name="EnsemblMetazoa"/>
        </authorList>
    </citation>
    <scope>IDENTIFICATION</scope>
    <source>
        <strain evidence="2">05x7-T-G4-1.051#20</strain>
    </source>
</reference>
<organism evidence="2 3">
    <name type="scientific">Magallana gigas</name>
    <name type="common">Pacific oyster</name>
    <name type="synonym">Crassostrea gigas</name>
    <dbReference type="NCBI Taxonomy" id="29159"/>
    <lineage>
        <taxon>Eukaryota</taxon>
        <taxon>Metazoa</taxon>
        <taxon>Spiralia</taxon>
        <taxon>Lophotrochozoa</taxon>
        <taxon>Mollusca</taxon>
        <taxon>Bivalvia</taxon>
        <taxon>Autobranchia</taxon>
        <taxon>Pteriomorphia</taxon>
        <taxon>Ostreida</taxon>
        <taxon>Ostreoidea</taxon>
        <taxon>Ostreidae</taxon>
        <taxon>Magallana</taxon>
    </lineage>
</organism>
<dbReference type="EnsemblMetazoa" id="G24479.1">
    <property type="protein sequence ID" value="G24479.1:cds"/>
    <property type="gene ID" value="G24479"/>
</dbReference>